<dbReference type="AlphaFoldDB" id="A0A9P5Z6V3"/>
<organism evidence="1 2">
    <name type="scientific">Pholiota conissans</name>
    <dbReference type="NCBI Taxonomy" id="109636"/>
    <lineage>
        <taxon>Eukaryota</taxon>
        <taxon>Fungi</taxon>
        <taxon>Dikarya</taxon>
        <taxon>Basidiomycota</taxon>
        <taxon>Agaricomycotina</taxon>
        <taxon>Agaricomycetes</taxon>
        <taxon>Agaricomycetidae</taxon>
        <taxon>Agaricales</taxon>
        <taxon>Agaricineae</taxon>
        <taxon>Strophariaceae</taxon>
        <taxon>Pholiota</taxon>
    </lineage>
</organism>
<dbReference type="EMBL" id="MU155172">
    <property type="protein sequence ID" value="KAF9481916.1"/>
    <property type="molecule type" value="Genomic_DNA"/>
</dbReference>
<name>A0A9P5Z6V3_9AGAR</name>
<reference evidence="1" key="1">
    <citation type="submission" date="2020-11" db="EMBL/GenBank/DDBJ databases">
        <authorList>
            <consortium name="DOE Joint Genome Institute"/>
            <person name="Ahrendt S."/>
            <person name="Riley R."/>
            <person name="Andreopoulos W."/>
            <person name="Labutti K."/>
            <person name="Pangilinan J."/>
            <person name="Ruiz-Duenas F.J."/>
            <person name="Barrasa J.M."/>
            <person name="Sanchez-Garcia M."/>
            <person name="Camarero S."/>
            <person name="Miyauchi S."/>
            <person name="Serrano A."/>
            <person name="Linde D."/>
            <person name="Babiker R."/>
            <person name="Drula E."/>
            <person name="Ayuso-Fernandez I."/>
            <person name="Pacheco R."/>
            <person name="Padilla G."/>
            <person name="Ferreira P."/>
            <person name="Barriuso J."/>
            <person name="Kellner H."/>
            <person name="Castanera R."/>
            <person name="Alfaro M."/>
            <person name="Ramirez L."/>
            <person name="Pisabarro A.G."/>
            <person name="Kuo A."/>
            <person name="Tritt A."/>
            <person name="Lipzen A."/>
            <person name="He G."/>
            <person name="Yan M."/>
            <person name="Ng V."/>
            <person name="Cullen D."/>
            <person name="Martin F."/>
            <person name="Rosso M.-N."/>
            <person name="Henrissat B."/>
            <person name="Hibbett D."/>
            <person name="Martinez A.T."/>
            <person name="Grigoriev I.V."/>
        </authorList>
    </citation>
    <scope>NUCLEOTIDE SEQUENCE</scope>
    <source>
        <strain evidence="1">CIRM-BRFM 674</strain>
    </source>
</reference>
<evidence type="ECO:0000313" key="1">
    <source>
        <dbReference type="EMBL" id="KAF9481916.1"/>
    </source>
</evidence>
<dbReference type="Proteomes" id="UP000807469">
    <property type="component" value="Unassembled WGS sequence"/>
</dbReference>
<keyword evidence="2" id="KW-1185">Reference proteome</keyword>
<comment type="caution">
    <text evidence="1">The sequence shown here is derived from an EMBL/GenBank/DDBJ whole genome shotgun (WGS) entry which is preliminary data.</text>
</comment>
<gene>
    <name evidence="1" type="ORF">BDN70DRAFT_875705</name>
</gene>
<accession>A0A9P5Z6V3</accession>
<proteinExistence type="predicted"/>
<evidence type="ECO:0000313" key="2">
    <source>
        <dbReference type="Proteomes" id="UP000807469"/>
    </source>
</evidence>
<sequence>MIKLSIQIQQQGLTHPIRSIHLTNLKTLHYSPLHYPQHQVCIAFAYMIIYLPENYIIPVEWSCLTHLLLDNFLLSFPFWFQLIRSLPALELVALNIERLLHINLHAEPAQHTLHLLSEAYVHVYDDFYHSHTPPLSLMFRNLHLPTLKTLSLASYDDSSWNDPIRGIDELYAVLKSTPALTTLTLNDGCTGFTDSRRRCHPPPSNAPPPIWSLLPKLAYVQFELDDTSPTIPTVRSRKSL</sequence>
<protein>
    <submittedName>
        <fullName evidence="1">Uncharacterized protein</fullName>
    </submittedName>
</protein>